<dbReference type="Gene3D" id="1.10.530.10">
    <property type="match status" value="1"/>
</dbReference>
<dbReference type="RefSeq" id="WP_265220933.1">
    <property type="nucleotide sequence ID" value="NZ_JAPEUL010000012.1"/>
</dbReference>
<dbReference type="InterPro" id="IPR023346">
    <property type="entry name" value="Lysozyme-like_dom_sf"/>
</dbReference>
<name>A0ABT3KNK3_9GAMM</name>
<evidence type="ECO:0000313" key="2">
    <source>
        <dbReference type="Proteomes" id="UP001431181"/>
    </source>
</evidence>
<evidence type="ECO:0008006" key="3">
    <source>
        <dbReference type="Google" id="ProtNLM"/>
    </source>
</evidence>
<organism evidence="1 2">
    <name type="scientific">Marinomonas rhodophyticola</name>
    <dbReference type="NCBI Taxonomy" id="2992803"/>
    <lineage>
        <taxon>Bacteria</taxon>
        <taxon>Pseudomonadati</taxon>
        <taxon>Pseudomonadota</taxon>
        <taxon>Gammaproteobacteria</taxon>
        <taxon>Oceanospirillales</taxon>
        <taxon>Oceanospirillaceae</taxon>
        <taxon>Marinomonas</taxon>
    </lineage>
</organism>
<proteinExistence type="predicted"/>
<reference evidence="1" key="1">
    <citation type="submission" date="2022-11" db="EMBL/GenBank/DDBJ databases">
        <title>Marinomonas sp. nov., isolated from marine algae.</title>
        <authorList>
            <person name="Choi D.G."/>
            <person name="Kim J.M."/>
            <person name="Lee J.K."/>
            <person name="Baek J.H."/>
            <person name="Jeon C.O."/>
        </authorList>
    </citation>
    <scope>NUCLEOTIDE SEQUENCE</scope>
    <source>
        <strain evidence="1">KJ51-3</strain>
    </source>
</reference>
<dbReference type="EMBL" id="JAPEUL010000012">
    <property type="protein sequence ID" value="MCW4631622.1"/>
    <property type="molecule type" value="Genomic_DNA"/>
</dbReference>
<sequence length="150" mass="17450">MQIQVSLFIEIDFFDEVDGKEELYDSAGEEMGIDADFLKAIAYMETTHGYYDYLGVLPGVKISSFRPMNVRYDGWQELAQSLNYSKEDIENNTEANIRLGALILKRIWVRVQNPTIRKVSSIYNFTGAEKVRDYGARVNYIYVHKLWKND</sequence>
<protein>
    <recommendedName>
        <fullName evidence="3">Transglycosylase SLT domain-containing protein</fullName>
    </recommendedName>
</protein>
<keyword evidence="2" id="KW-1185">Reference proteome</keyword>
<gene>
    <name evidence="1" type="ORF">ONZ52_23160</name>
</gene>
<dbReference type="Proteomes" id="UP001431181">
    <property type="component" value="Unassembled WGS sequence"/>
</dbReference>
<dbReference type="SUPFAM" id="SSF53955">
    <property type="entry name" value="Lysozyme-like"/>
    <property type="match status" value="1"/>
</dbReference>
<comment type="caution">
    <text evidence="1">The sequence shown here is derived from an EMBL/GenBank/DDBJ whole genome shotgun (WGS) entry which is preliminary data.</text>
</comment>
<accession>A0ABT3KNK3</accession>
<evidence type="ECO:0000313" key="1">
    <source>
        <dbReference type="EMBL" id="MCW4631622.1"/>
    </source>
</evidence>